<dbReference type="InterPro" id="IPR035587">
    <property type="entry name" value="DUS-like_FMN-bd"/>
</dbReference>
<keyword evidence="3 7" id="KW-0288">FMN</keyword>
<dbReference type="SUPFAM" id="SSF51395">
    <property type="entry name" value="FMN-linked oxidoreductases"/>
    <property type="match status" value="1"/>
</dbReference>
<dbReference type="InterPro" id="IPR018517">
    <property type="entry name" value="tRNA_hU_synthase_CS"/>
</dbReference>
<feature type="region of interest" description="Disordered" evidence="8">
    <location>
        <begin position="318"/>
        <end position="342"/>
    </location>
</feature>
<dbReference type="EC" id="1.3.1.-" evidence="7"/>
<proteinExistence type="inferred from homology"/>
<evidence type="ECO:0000256" key="4">
    <source>
        <dbReference type="ARBA" id="ARBA00022694"/>
    </source>
</evidence>
<dbReference type="InterPro" id="IPR013785">
    <property type="entry name" value="Aldolase_TIM"/>
</dbReference>
<organism evidence="10 11">
    <name type="scientific">Blautia ammoniilytica</name>
    <dbReference type="NCBI Taxonomy" id="2981782"/>
    <lineage>
        <taxon>Bacteria</taxon>
        <taxon>Bacillati</taxon>
        <taxon>Bacillota</taxon>
        <taxon>Clostridia</taxon>
        <taxon>Lachnospirales</taxon>
        <taxon>Lachnospiraceae</taxon>
        <taxon>Blautia</taxon>
    </lineage>
</organism>
<dbReference type="Proteomes" id="UP001652409">
    <property type="component" value="Unassembled WGS sequence"/>
</dbReference>
<dbReference type="Pfam" id="PF01207">
    <property type="entry name" value="Dus"/>
    <property type="match status" value="1"/>
</dbReference>
<evidence type="ECO:0000256" key="2">
    <source>
        <dbReference type="ARBA" id="ARBA00022630"/>
    </source>
</evidence>
<protein>
    <recommendedName>
        <fullName evidence="7">tRNA-dihydrouridine synthase</fullName>
        <ecNumber evidence="7">1.3.1.-</ecNumber>
    </recommendedName>
</protein>
<keyword evidence="4 7" id="KW-0819">tRNA processing</keyword>
<feature type="domain" description="DUS-like FMN-binding" evidence="9">
    <location>
        <begin position="5"/>
        <end position="306"/>
    </location>
</feature>
<dbReference type="PANTHER" id="PTHR45846:SF1">
    <property type="entry name" value="TRNA-DIHYDROURIDINE(47) SYNTHASE [NAD(P)(+)]-LIKE"/>
    <property type="match status" value="1"/>
</dbReference>
<name>A0ABT2TTQ9_9FIRM</name>
<evidence type="ECO:0000259" key="9">
    <source>
        <dbReference type="Pfam" id="PF01207"/>
    </source>
</evidence>
<reference evidence="10 11" key="1">
    <citation type="journal article" date="2021" name="ISME Commun">
        <title>Automated analysis of genomic sequences facilitates high-throughput and comprehensive description of bacteria.</title>
        <authorList>
            <person name="Hitch T.C.A."/>
        </authorList>
    </citation>
    <scope>NUCLEOTIDE SEQUENCE [LARGE SCALE GENOMIC DNA]</scope>
    <source>
        <strain evidence="10 11">Sanger_23</strain>
    </source>
</reference>
<keyword evidence="2 7" id="KW-0285">Flavoprotein</keyword>
<comment type="function">
    <text evidence="7">Catalyzes the synthesis of 5,6-dihydrouridine (D), a modified base found in the D-loop of most tRNAs, via the reduction of the C5-C6 double bond in target uridines.</text>
</comment>
<evidence type="ECO:0000256" key="1">
    <source>
        <dbReference type="ARBA" id="ARBA00001917"/>
    </source>
</evidence>
<evidence type="ECO:0000256" key="5">
    <source>
        <dbReference type="ARBA" id="ARBA00022857"/>
    </source>
</evidence>
<dbReference type="Gene3D" id="3.20.20.70">
    <property type="entry name" value="Aldolase class I"/>
    <property type="match status" value="1"/>
</dbReference>
<evidence type="ECO:0000313" key="11">
    <source>
        <dbReference type="Proteomes" id="UP001652409"/>
    </source>
</evidence>
<gene>
    <name evidence="10" type="ORF">OCV61_05325</name>
</gene>
<evidence type="ECO:0000256" key="8">
    <source>
        <dbReference type="SAM" id="MobiDB-lite"/>
    </source>
</evidence>
<keyword evidence="11" id="KW-1185">Reference proteome</keyword>
<keyword evidence="5" id="KW-0521">NADP</keyword>
<evidence type="ECO:0000313" key="10">
    <source>
        <dbReference type="EMBL" id="MCU6764834.1"/>
    </source>
</evidence>
<keyword evidence="6 7" id="KW-0560">Oxidoreductase</keyword>
<dbReference type="PROSITE" id="PS01136">
    <property type="entry name" value="UPF0034"/>
    <property type="match status" value="1"/>
</dbReference>
<comment type="caution">
    <text evidence="10">The sequence shown here is derived from an EMBL/GenBank/DDBJ whole genome shotgun (WGS) entry which is preliminary data.</text>
</comment>
<dbReference type="InterPro" id="IPR001269">
    <property type="entry name" value="DUS_fam"/>
</dbReference>
<dbReference type="PIRSF" id="PIRSF006621">
    <property type="entry name" value="Dus"/>
    <property type="match status" value="1"/>
</dbReference>
<sequence>MKDYMAPMEGITNHVYRSAYHRYYHPMDKYFTPFLSAKPDKKLSFKEICEVSPETNEGLHVVPQILANNADDFINTARILRDKYGHKEINLNLGCPSGTVTAKGKGAGFLAFPLKLDRFLEKIYEGLPDMDISIKTRVGFDEEEEWDALFSIYEKYPVKELIIHPRIRQDFYKNQPRLQAYQKAYEKRTLPLCYNGDLFTREDYVQISGQFPDTECYMYGRGLITDPGLVSQIREGSHPDKDRLSAFHEEVYIRYQKLLSGEKNVLFRMKELWSYMGLSFTNYEKYLKKIRKAQHFKEYQAAVSSLFAEQELIFGSKDDTSGENAAGENTSVKNIPGENTWN</sequence>
<comment type="cofactor">
    <cofactor evidence="1 7">
        <name>FMN</name>
        <dbReference type="ChEBI" id="CHEBI:58210"/>
    </cofactor>
</comment>
<dbReference type="PANTHER" id="PTHR45846">
    <property type="entry name" value="TRNA-DIHYDROURIDINE(47) SYNTHASE [NAD(P)(+)]-LIKE"/>
    <property type="match status" value="1"/>
</dbReference>
<feature type="compositionally biased region" description="Polar residues" evidence="8">
    <location>
        <begin position="327"/>
        <end position="342"/>
    </location>
</feature>
<evidence type="ECO:0000256" key="7">
    <source>
        <dbReference type="PIRNR" id="PIRNR006621"/>
    </source>
</evidence>
<dbReference type="EMBL" id="JAOQJL010000008">
    <property type="protein sequence ID" value="MCU6764834.1"/>
    <property type="molecule type" value="Genomic_DNA"/>
</dbReference>
<comment type="similarity">
    <text evidence="7">Belongs to the dus family.</text>
</comment>
<accession>A0ABT2TTQ9</accession>
<evidence type="ECO:0000256" key="6">
    <source>
        <dbReference type="ARBA" id="ARBA00023002"/>
    </source>
</evidence>
<dbReference type="CDD" id="cd02801">
    <property type="entry name" value="DUS_like_FMN"/>
    <property type="match status" value="1"/>
</dbReference>
<dbReference type="RefSeq" id="WP_173728374.1">
    <property type="nucleotide sequence ID" value="NZ_JAOQJL010000008.1"/>
</dbReference>
<evidence type="ECO:0000256" key="3">
    <source>
        <dbReference type="ARBA" id="ARBA00022643"/>
    </source>
</evidence>